<name>A0A1T4X4H9_9BACT</name>
<keyword evidence="1" id="KW-0732">Signal</keyword>
<dbReference type="NCBIfam" id="TIGR04215">
    <property type="entry name" value="choice_anch_A"/>
    <property type="match status" value="1"/>
</dbReference>
<proteinExistence type="predicted"/>
<sequence length="329" mass="34832">MEPPLWSSLLSRVAIATFLLGAGLAAQAQTLDFQNYNAIIFNNLNTTSDVEGRTFVGNDFTGSNSSNLGIHLKSTISPTDRTFVVGNNLVGGNPINLQRGSLYIDGSTSGRIINYNGGGSTVVDHTIDAQLASIRDYAIGQSILLHDLAADSTVTLPGSQPSPTKFYATAGADGLAVFNVSAADVFSNSKGQQFELIPDAATTNIVINVSGTSVNWTNGNMVGLFNDNYWQGHILWNFYEATSINFNAHNFNGGILAPYASITTSSNIDGLVVANNLTTTAEVHLPDSNSLNAYAYEGYAAPIPEPGSAIFIVAAAGLVLITRNRRLFV</sequence>
<dbReference type="InterPro" id="IPR026588">
    <property type="entry name" value="Choice_anch_A"/>
</dbReference>
<evidence type="ECO:0000256" key="1">
    <source>
        <dbReference type="SAM" id="SignalP"/>
    </source>
</evidence>
<feature type="chain" id="PRO_5012956245" evidence="1">
    <location>
        <begin position="29"/>
        <end position="329"/>
    </location>
</feature>
<dbReference type="OrthoDB" id="183665at2"/>
<accession>A0A1T4X4H9</accession>
<dbReference type="EMBL" id="FUYE01000003">
    <property type="protein sequence ID" value="SKA84502.1"/>
    <property type="molecule type" value="Genomic_DNA"/>
</dbReference>
<dbReference type="Proteomes" id="UP000190774">
    <property type="component" value="Unassembled WGS sequence"/>
</dbReference>
<evidence type="ECO:0000259" key="2">
    <source>
        <dbReference type="Pfam" id="PF20597"/>
    </source>
</evidence>
<keyword evidence="4" id="KW-1185">Reference proteome</keyword>
<feature type="signal peptide" evidence="1">
    <location>
        <begin position="1"/>
        <end position="28"/>
    </location>
</feature>
<reference evidence="4" key="1">
    <citation type="submission" date="2017-02" db="EMBL/GenBank/DDBJ databases">
        <authorList>
            <person name="Varghese N."/>
            <person name="Submissions S."/>
        </authorList>
    </citation>
    <scope>NUCLEOTIDE SEQUENCE [LARGE SCALE GENOMIC DNA]</scope>
    <source>
        <strain evidence="4">ATCC 700200</strain>
    </source>
</reference>
<dbReference type="RefSeq" id="WP_078812233.1">
    <property type="nucleotide sequence ID" value="NZ_FUYE01000003.1"/>
</dbReference>
<gene>
    <name evidence="3" type="ORF">SAMN02745166_01022</name>
</gene>
<organism evidence="3 4">
    <name type="scientific">Prosthecobacter debontii</name>
    <dbReference type="NCBI Taxonomy" id="48467"/>
    <lineage>
        <taxon>Bacteria</taxon>
        <taxon>Pseudomonadati</taxon>
        <taxon>Verrucomicrobiota</taxon>
        <taxon>Verrucomicrobiia</taxon>
        <taxon>Verrucomicrobiales</taxon>
        <taxon>Verrucomicrobiaceae</taxon>
        <taxon>Prosthecobacter</taxon>
    </lineage>
</organism>
<feature type="domain" description="Choice-of-anchor A" evidence="2">
    <location>
        <begin position="33"/>
        <end position="285"/>
    </location>
</feature>
<dbReference type="Pfam" id="PF20597">
    <property type="entry name" value="pAdhesive_15"/>
    <property type="match status" value="1"/>
</dbReference>
<evidence type="ECO:0000313" key="3">
    <source>
        <dbReference type="EMBL" id="SKA84502.1"/>
    </source>
</evidence>
<dbReference type="STRING" id="48467.SAMN02745166_01022"/>
<dbReference type="AlphaFoldDB" id="A0A1T4X4H9"/>
<evidence type="ECO:0000313" key="4">
    <source>
        <dbReference type="Proteomes" id="UP000190774"/>
    </source>
</evidence>
<protein>
    <submittedName>
        <fullName evidence="3">PEP-CTERM protein-sorting domain-containing protein/choice-of-anchor A domain-containing protein</fullName>
    </submittedName>
</protein>